<reference evidence="1 2" key="1">
    <citation type="submission" date="2024-01" db="EMBL/GenBank/DDBJ databases">
        <title>Genome assemblies of Stephania.</title>
        <authorList>
            <person name="Yang L."/>
        </authorList>
    </citation>
    <scope>NUCLEOTIDE SEQUENCE [LARGE SCALE GENOMIC DNA]</scope>
    <source>
        <strain evidence="1">JXDWG</strain>
        <tissue evidence="1">Leaf</tissue>
    </source>
</reference>
<dbReference type="AlphaFoldDB" id="A0AAP0P2U4"/>
<keyword evidence="2" id="KW-1185">Reference proteome</keyword>
<comment type="caution">
    <text evidence="1">The sequence shown here is derived from an EMBL/GenBank/DDBJ whole genome shotgun (WGS) entry which is preliminary data.</text>
</comment>
<dbReference type="EMBL" id="JBBNAG010000006">
    <property type="protein sequence ID" value="KAK9125411.1"/>
    <property type="molecule type" value="Genomic_DNA"/>
</dbReference>
<evidence type="ECO:0000313" key="2">
    <source>
        <dbReference type="Proteomes" id="UP001419268"/>
    </source>
</evidence>
<name>A0AAP0P2U4_9MAGN</name>
<gene>
    <name evidence="1" type="ORF">Scep_014257</name>
</gene>
<accession>A0AAP0P2U4</accession>
<proteinExistence type="predicted"/>
<organism evidence="1 2">
    <name type="scientific">Stephania cephalantha</name>
    <dbReference type="NCBI Taxonomy" id="152367"/>
    <lineage>
        <taxon>Eukaryota</taxon>
        <taxon>Viridiplantae</taxon>
        <taxon>Streptophyta</taxon>
        <taxon>Embryophyta</taxon>
        <taxon>Tracheophyta</taxon>
        <taxon>Spermatophyta</taxon>
        <taxon>Magnoliopsida</taxon>
        <taxon>Ranunculales</taxon>
        <taxon>Menispermaceae</taxon>
        <taxon>Menispermoideae</taxon>
        <taxon>Cissampelideae</taxon>
        <taxon>Stephania</taxon>
    </lineage>
</organism>
<protein>
    <submittedName>
        <fullName evidence="1">Uncharacterized protein</fullName>
    </submittedName>
</protein>
<sequence length="335" mass="37559">MLQLEELEEELEVEMKLDLFVRFGSGTFISVVSLGKTHCWQRPSLAPQFLPSTPPFRPSLRRRLVRSDGESIRCRFAEIFESPSSIPTVCYMPTDDFVPTKATKHTDASIPIGASVPAESSTRFVTASEPVSFAFFDIKSATKFQMLQSMEFWVELGVIDKSYQLWDYLANRHMLRLFTFPTEYNDTLVQEFYANFPWTSTTSPIHILKTAIQRRRIELTQSQHDTPIDENKLYLSVVERDDEGRIYGLGWTPSRSRRMHATAEGAGGGSGGGDGAGSFCSVRLQDLHLSGLPWKNPLLATAFSSTTIFAFNYSISAFIEVTSAICSLSTSTALR</sequence>
<dbReference type="Proteomes" id="UP001419268">
    <property type="component" value="Unassembled WGS sequence"/>
</dbReference>
<evidence type="ECO:0000313" key="1">
    <source>
        <dbReference type="EMBL" id="KAK9125411.1"/>
    </source>
</evidence>